<accession>A0ABN7PIE0</accession>
<comment type="caution">
    <text evidence="1">The sequence shown here is derived from an EMBL/GenBank/DDBJ whole genome shotgun (WGS) entry which is preliminary data.</text>
</comment>
<evidence type="ECO:0000313" key="1">
    <source>
        <dbReference type="EMBL" id="CAG2066889.1"/>
    </source>
</evidence>
<name>A0ABN7PIE0_TIMPD</name>
<proteinExistence type="predicted"/>
<dbReference type="EMBL" id="CAJPIN010060288">
    <property type="protein sequence ID" value="CAG2066889.1"/>
    <property type="molecule type" value="Genomic_DNA"/>
</dbReference>
<protein>
    <submittedName>
        <fullName evidence="1">Uncharacterized protein</fullName>
    </submittedName>
</protein>
<keyword evidence="2" id="KW-1185">Reference proteome</keyword>
<gene>
    <name evidence="1" type="ORF">TPAB3V08_LOCUS13832</name>
</gene>
<dbReference type="Proteomes" id="UP001153148">
    <property type="component" value="Unassembled WGS sequence"/>
</dbReference>
<sequence>MTCPSGNTRSYVTPSTLPVISNSWRHVVLSFIVA</sequence>
<evidence type="ECO:0000313" key="2">
    <source>
        <dbReference type="Proteomes" id="UP001153148"/>
    </source>
</evidence>
<reference evidence="1" key="1">
    <citation type="submission" date="2021-03" db="EMBL/GenBank/DDBJ databases">
        <authorList>
            <person name="Tran Van P."/>
        </authorList>
    </citation>
    <scope>NUCLEOTIDE SEQUENCE</scope>
</reference>
<organism evidence="1 2">
    <name type="scientific">Timema podura</name>
    <name type="common">Walking stick</name>
    <dbReference type="NCBI Taxonomy" id="61482"/>
    <lineage>
        <taxon>Eukaryota</taxon>
        <taxon>Metazoa</taxon>
        <taxon>Ecdysozoa</taxon>
        <taxon>Arthropoda</taxon>
        <taxon>Hexapoda</taxon>
        <taxon>Insecta</taxon>
        <taxon>Pterygota</taxon>
        <taxon>Neoptera</taxon>
        <taxon>Polyneoptera</taxon>
        <taxon>Phasmatodea</taxon>
        <taxon>Timematodea</taxon>
        <taxon>Timematoidea</taxon>
        <taxon>Timematidae</taxon>
        <taxon>Timema</taxon>
    </lineage>
</organism>